<dbReference type="Pfam" id="PF12833">
    <property type="entry name" value="HTH_18"/>
    <property type="match status" value="1"/>
</dbReference>
<accession>A0A5B8LSL9</accession>
<dbReference type="AlphaFoldDB" id="A0A5B8LSL9"/>
<dbReference type="PANTHER" id="PTHR46796">
    <property type="entry name" value="HTH-TYPE TRANSCRIPTIONAL ACTIVATOR RHAS-RELATED"/>
    <property type="match status" value="1"/>
</dbReference>
<feature type="domain" description="HTH araC/xylS-type" evidence="4">
    <location>
        <begin position="255"/>
        <end position="326"/>
    </location>
</feature>
<evidence type="ECO:0000256" key="2">
    <source>
        <dbReference type="ARBA" id="ARBA00023125"/>
    </source>
</evidence>
<dbReference type="GO" id="GO:0043565">
    <property type="term" value="F:sequence-specific DNA binding"/>
    <property type="evidence" value="ECO:0007669"/>
    <property type="project" value="InterPro"/>
</dbReference>
<evidence type="ECO:0000256" key="3">
    <source>
        <dbReference type="ARBA" id="ARBA00023163"/>
    </source>
</evidence>
<keyword evidence="1" id="KW-0805">Transcription regulation</keyword>
<dbReference type="InterPro" id="IPR050204">
    <property type="entry name" value="AraC_XylS_family_regulators"/>
</dbReference>
<dbReference type="GO" id="GO:0003700">
    <property type="term" value="F:DNA-binding transcription factor activity"/>
    <property type="evidence" value="ECO:0007669"/>
    <property type="project" value="InterPro"/>
</dbReference>
<dbReference type="SMART" id="SM00342">
    <property type="entry name" value="HTH_ARAC"/>
    <property type="match status" value="1"/>
</dbReference>
<keyword evidence="3" id="KW-0804">Transcription</keyword>
<evidence type="ECO:0000259" key="4">
    <source>
        <dbReference type="PROSITE" id="PS01124"/>
    </source>
</evidence>
<keyword evidence="6" id="KW-1185">Reference proteome</keyword>
<evidence type="ECO:0000256" key="1">
    <source>
        <dbReference type="ARBA" id="ARBA00023015"/>
    </source>
</evidence>
<proteinExistence type="predicted"/>
<sequence length="335" mass="36641">MAPAAASRRSVSVVLPASGCEMIAKVRRVRNGSALARGETSAAEERDIGTAECWAAATRAQHVKYWGALYALTAVRSNHPAAMRPLTLRPDTGRGNLAGQSPPRSIVHQVERRHDVHPLVQSVTHRVFTTAGVVEFLPDHCWDITFIRNRQGTFVLRTGLTTRPVQFDVEPGDENFAIAFKPFAFMPLMPGELMRDEGVMLDMAGPDRFMLGVQSFEIPRLDSVEDFVRRLIGTEAVETNRLVASVVSGHPDAATERTLQRHFLKTTGMTLKTYGQIARARRALTILAEGVPAAEVAYALGYADQPHLIRSLRTFMGTTPGQVARAPQGDFSATG</sequence>
<reference evidence="5 6" key="1">
    <citation type="submission" date="2019-07" db="EMBL/GenBank/DDBJ databases">
        <title>Full genome sequence of Devosia sp. Gsoil 520.</title>
        <authorList>
            <person name="Im W.-T."/>
        </authorList>
    </citation>
    <scope>NUCLEOTIDE SEQUENCE [LARGE SCALE GENOMIC DNA]</scope>
    <source>
        <strain evidence="5 6">Gsoil 520</strain>
    </source>
</reference>
<evidence type="ECO:0000313" key="5">
    <source>
        <dbReference type="EMBL" id="QDZ10821.1"/>
    </source>
</evidence>
<protein>
    <submittedName>
        <fullName evidence="5">AraC family transcriptional regulator</fullName>
    </submittedName>
</protein>
<dbReference type="InterPro" id="IPR009057">
    <property type="entry name" value="Homeodomain-like_sf"/>
</dbReference>
<dbReference type="Gene3D" id="1.10.10.60">
    <property type="entry name" value="Homeodomain-like"/>
    <property type="match status" value="1"/>
</dbReference>
<dbReference type="InterPro" id="IPR018060">
    <property type="entry name" value="HTH_AraC"/>
</dbReference>
<dbReference type="EMBL" id="CP042304">
    <property type="protein sequence ID" value="QDZ10821.1"/>
    <property type="molecule type" value="Genomic_DNA"/>
</dbReference>
<name>A0A5B8LSL9_9HYPH</name>
<dbReference type="KEGG" id="dea:FPZ08_08675"/>
<dbReference type="Proteomes" id="UP000315364">
    <property type="component" value="Chromosome"/>
</dbReference>
<gene>
    <name evidence="5" type="ORF">FPZ08_08675</name>
</gene>
<dbReference type="SUPFAM" id="SSF46689">
    <property type="entry name" value="Homeodomain-like"/>
    <property type="match status" value="1"/>
</dbReference>
<dbReference type="PROSITE" id="PS01124">
    <property type="entry name" value="HTH_ARAC_FAMILY_2"/>
    <property type="match status" value="1"/>
</dbReference>
<keyword evidence="2" id="KW-0238">DNA-binding</keyword>
<evidence type="ECO:0000313" key="6">
    <source>
        <dbReference type="Proteomes" id="UP000315364"/>
    </source>
</evidence>
<dbReference type="OrthoDB" id="9815799at2"/>
<organism evidence="5 6">
    <name type="scientific">Devosia ginsengisoli</name>
    <dbReference type="NCBI Taxonomy" id="400770"/>
    <lineage>
        <taxon>Bacteria</taxon>
        <taxon>Pseudomonadati</taxon>
        <taxon>Pseudomonadota</taxon>
        <taxon>Alphaproteobacteria</taxon>
        <taxon>Hyphomicrobiales</taxon>
        <taxon>Devosiaceae</taxon>
        <taxon>Devosia</taxon>
    </lineage>
</organism>